<feature type="compositionally biased region" description="Basic residues" evidence="1">
    <location>
        <begin position="89"/>
        <end position="101"/>
    </location>
</feature>
<keyword evidence="3" id="KW-1185">Reference proteome</keyword>
<dbReference type="Proteomes" id="UP000791440">
    <property type="component" value="Unassembled WGS sequence"/>
</dbReference>
<reference evidence="2" key="1">
    <citation type="journal article" date="2016" name="Insect Biochem. Mol. Biol.">
        <title>Multifaceted biological insights from a draft genome sequence of the tobacco hornworm moth, Manduca sexta.</title>
        <authorList>
            <person name="Kanost M.R."/>
            <person name="Arrese E.L."/>
            <person name="Cao X."/>
            <person name="Chen Y.R."/>
            <person name="Chellapilla S."/>
            <person name="Goldsmith M.R."/>
            <person name="Grosse-Wilde E."/>
            <person name="Heckel D.G."/>
            <person name="Herndon N."/>
            <person name="Jiang H."/>
            <person name="Papanicolaou A."/>
            <person name="Qu J."/>
            <person name="Soulages J.L."/>
            <person name="Vogel H."/>
            <person name="Walters J."/>
            <person name="Waterhouse R.M."/>
            <person name="Ahn S.J."/>
            <person name="Almeida F.C."/>
            <person name="An C."/>
            <person name="Aqrawi P."/>
            <person name="Bretschneider A."/>
            <person name="Bryant W.B."/>
            <person name="Bucks S."/>
            <person name="Chao H."/>
            <person name="Chevignon G."/>
            <person name="Christen J.M."/>
            <person name="Clarke D.F."/>
            <person name="Dittmer N.T."/>
            <person name="Ferguson L.C.F."/>
            <person name="Garavelou S."/>
            <person name="Gordon K.H.J."/>
            <person name="Gunaratna R.T."/>
            <person name="Han Y."/>
            <person name="Hauser F."/>
            <person name="He Y."/>
            <person name="Heidel-Fischer H."/>
            <person name="Hirsh A."/>
            <person name="Hu Y."/>
            <person name="Jiang H."/>
            <person name="Kalra D."/>
            <person name="Klinner C."/>
            <person name="Konig C."/>
            <person name="Kovar C."/>
            <person name="Kroll A.R."/>
            <person name="Kuwar S.S."/>
            <person name="Lee S.L."/>
            <person name="Lehman R."/>
            <person name="Li K."/>
            <person name="Li Z."/>
            <person name="Liang H."/>
            <person name="Lovelace S."/>
            <person name="Lu Z."/>
            <person name="Mansfield J.H."/>
            <person name="McCulloch K.J."/>
            <person name="Mathew T."/>
            <person name="Morton B."/>
            <person name="Muzny D.M."/>
            <person name="Neunemann D."/>
            <person name="Ongeri F."/>
            <person name="Pauchet Y."/>
            <person name="Pu L.L."/>
            <person name="Pyrousis I."/>
            <person name="Rao X.J."/>
            <person name="Redding A."/>
            <person name="Roesel C."/>
            <person name="Sanchez-Gracia A."/>
            <person name="Schaack S."/>
            <person name="Shukla A."/>
            <person name="Tetreau G."/>
            <person name="Wang Y."/>
            <person name="Xiong G.H."/>
            <person name="Traut W."/>
            <person name="Walsh T.K."/>
            <person name="Worley K.C."/>
            <person name="Wu D."/>
            <person name="Wu W."/>
            <person name="Wu Y.Q."/>
            <person name="Zhang X."/>
            <person name="Zou Z."/>
            <person name="Zucker H."/>
            <person name="Briscoe A.D."/>
            <person name="Burmester T."/>
            <person name="Clem R.J."/>
            <person name="Feyereisen R."/>
            <person name="Grimmelikhuijzen C.J.P."/>
            <person name="Hamodrakas S.J."/>
            <person name="Hansson B.S."/>
            <person name="Huguet E."/>
            <person name="Jermiin L.S."/>
            <person name="Lan Q."/>
            <person name="Lehman H.K."/>
            <person name="Lorenzen M."/>
            <person name="Merzendorfer H."/>
            <person name="Michalopoulos I."/>
            <person name="Morton D.B."/>
            <person name="Muthukrishnan S."/>
            <person name="Oakeshott J.G."/>
            <person name="Palmer W."/>
            <person name="Park Y."/>
            <person name="Passarelli A.L."/>
            <person name="Rozas J."/>
            <person name="Schwartz L.M."/>
            <person name="Smith W."/>
            <person name="Southgate A."/>
            <person name="Vilcinskas A."/>
            <person name="Vogt R."/>
            <person name="Wang P."/>
            <person name="Werren J."/>
            <person name="Yu X.Q."/>
            <person name="Zhou J.J."/>
            <person name="Brown S.J."/>
            <person name="Scherer S.E."/>
            <person name="Richards S."/>
            <person name="Blissard G.W."/>
        </authorList>
    </citation>
    <scope>NUCLEOTIDE SEQUENCE</scope>
</reference>
<gene>
    <name evidence="2" type="ORF">O3G_MSEX006403</name>
</gene>
<accession>A0A922CKY8</accession>
<feature type="compositionally biased region" description="Polar residues" evidence="1">
    <location>
        <begin position="54"/>
        <end position="65"/>
    </location>
</feature>
<sequence length="127" mass="14124">MAPRDSIPKPIPKVQRVVVKANTTKGKSSPIIKKNMSTVKKTTEKIPKIPLKLNNTTTESRQRTATVPKVSTPKTKDKTASMPGSVTKSVKKSTWKRRPKPAHSGVPVPEKMKRILERQLQDMDSSL</sequence>
<comment type="caution">
    <text evidence="2">The sequence shown here is derived from an EMBL/GenBank/DDBJ whole genome shotgun (WGS) entry which is preliminary data.</text>
</comment>
<feature type="region of interest" description="Disordered" evidence="1">
    <location>
        <begin position="54"/>
        <end position="112"/>
    </location>
</feature>
<name>A0A922CKY8_MANSE</name>
<evidence type="ECO:0000313" key="3">
    <source>
        <dbReference type="Proteomes" id="UP000791440"/>
    </source>
</evidence>
<organism evidence="2 3">
    <name type="scientific">Manduca sexta</name>
    <name type="common">Tobacco hawkmoth</name>
    <name type="synonym">Tobacco hornworm</name>
    <dbReference type="NCBI Taxonomy" id="7130"/>
    <lineage>
        <taxon>Eukaryota</taxon>
        <taxon>Metazoa</taxon>
        <taxon>Ecdysozoa</taxon>
        <taxon>Arthropoda</taxon>
        <taxon>Hexapoda</taxon>
        <taxon>Insecta</taxon>
        <taxon>Pterygota</taxon>
        <taxon>Neoptera</taxon>
        <taxon>Endopterygota</taxon>
        <taxon>Lepidoptera</taxon>
        <taxon>Glossata</taxon>
        <taxon>Ditrysia</taxon>
        <taxon>Bombycoidea</taxon>
        <taxon>Sphingidae</taxon>
        <taxon>Sphinginae</taxon>
        <taxon>Sphingini</taxon>
        <taxon>Manduca</taxon>
    </lineage>
</organism>
<proteinExistence type="predicted"/>
<protein>
    <submittedName>
        <fullName evidence="2">Uncharacterized protein</fullName>
    </submittedName>
</protein>
<dbReference type="OrthoDB" id="7457990at2759"/>
<dbReference type="EMBL" id="JH668383">
    <property type="protein sequence ID" value="KAG6450142.1"/>
    <property type="molecule type" value="Genomic_DNA"/>
</dbReference>
<evidence type="ECO:0000256" key="1">
    <source>
        <dbReference type="SAM" id="MobiDB-lite"/>
    </source>
</evidence>
<dbReference type="AlphaFoldDB" id="A0A922CKY8"/>
<reference evidence="2" key="2">
    <citation type="submission" date="2020-12" db="EMBL/GenBank/DDBJ databases">
        <authorList>
            <person name="Kanost M."/>
        </authorList>
    </citation>
    <scope>NUCLEOTIDE SEQUENCE</scope>
</reference>
<evidence type="ECO:0000313" key="2">
    <source>
        <dbReference type="EMBL" id="KAG6450142.1"/>
    </source>
</evidence>